<dbReference type="AlphaFoldDB" id="A0A8C1JQN3"/>
<sequence length="347" mass="39246">CTVVVLNDSKWQGRYVVLPGTYTIMFIKVDKSCYDNIVWKNKNVFTRMFPPPAHPSSLSVGTTHGIFICNAVCKREGKEFVYTDSTYYFYHGTALTLLTLFSEISLPACEINAYGDFLQALGQRATVDYMQKRHKEGNSLVEIRRKIFLRLKGTALNVILLNNSKFYHVGTTEEYLFHFTADPCLRAELGLLSAAFSVYLSSDTFIHSLAVSLDGKMGFVTVVFGVQDDLKSLCIFPVCSNLKYSFVMSLGMLKALDINRLSLKGTLHVITYSILLRMPISICMPIVFCNTNSLNCCIKASRFSVLFILLNLCWISLMLRVQIYSIFYVLLIYLGLSSQNTSRHDEV</sequence>
<keyword evidence="3" id="KW-0472">Membrane</keyword>
<keyword evidence="3" id="KW-0812">Transmembrane</keyword>
<dbReference type="GO" id="GO:0000166">
    <property type="term" value="F:nucleotide binding"/>
    <property type="evidence" value="ECO:0007669"/>
    <property type="project" value="UniProtKB-KW"/>
</dbReference>
<protein>
    <submittedName>
        <fullName evidence="5">Fucose-1-phosphate guanylyltransferase</fullName>
    </submittedName>
</protein>
<reference evidence="5" key="2">
    <citation type="submission" date="2025-09" db="UniProtKB">
        <authorList>
            <consortium name="Ensembl"/>
        </authorList>
    </citation>
    <scope>IDENTIFICATION</scope>
</reference>
<dbReference type="Ensembl" id="ENSCCRT00010039634.1">
    <property type="protein sequence ID" value="ENSCCRP00010036085.1"/>
    <property type="gene ID" value="ENSCCRG00010015409.1"/>
</dbReference>
<evidence type="ECO:0000313" key="6">
    <source>
        <dbReference type="Proteomes" id="UP000694427"/>
    </source>
</evidence>
<dbReference type="PANTHER" id="PTHR15045:SF1">
    <property type="entry name" value="FUCOSE-1-PHOSPHATE GUANYLYLTRANSFERASE"/>
    <property type="match status" value="1"/>
</dbReference>
<feature type="transmembrane region" description="Helical" evidence="3">
    <location>
        <begin position="303"/>
        <end position="336"/>
    </location>
</feature>
<evidence type="ECO:0000256" key="2">
    <source>
        <dbReference type="ARBA" id="ARBA00022741"/>
    </source>
</evidence>
<organism evidence="5 6">
    <name type="scientific">Cyprinus carpio</name>
    <name type="common">Common carp</name>
    <dbReference type="NCBI Taxonomy" id="7962"/>
    <lineage>
        <taxon>Eukaryota</taxon>
        <taxon>Metazoa</taxon>
        <taxon>Chordata</taxon>
        <taxon>Craniata</taxon>
        <taxon>Vertebrata</taxon>
        <taxon>Euteleostomi</taxon>
        <taxon>Actinopterygii</taxon>
        <taxon>Neopterygii</taxon>
        <taxon>Teleostei</taxon>
        <taxon>Ostariophysi</taxon>
        <taxon>Cypriniformes</taxon>
        <taxon>Cyprinidae</taxon>
        <taxon>Cyprininae</taxon>
        <taxon>Cyprinus</taxon>
    </lineage>
</organism>
<dbReference type="GO" id="GO:0016772">
    <property type="term" value="F:transferase activity, transferring phosphorus-containing groups"/>
    <property type="evidence" value="ECO:0007669"/>
    <property type="project" value="InterPro"/>
</dbReference>
<dbReference type="InterPro" id="IPR012887">
    <property type="entry name" value="GDP_fucose_pyrophosphorylase"/>
</dbReference>
<keyword evidence="3" id="KW-1133">Transmembrane helix</keyword>
<evidence type="ECO:0000313" key="5">
    <source>
        <dbReference type="Ensembl" id="ENSCCRP00010036085.1"/>
    </source>
</evidence>
<keyword evidence="2" id="KW-0547">Nucleotide-binding</keyword>
<name>A0A8C1JQN3_CYPCA</name>
<accession>A0A8C1JQN3</accession>
<keyword evidence="1" id="KW-0808">Transferase</keyword>
<keyword evidence="6" id="KW-1185">Reference proteome</keyword>
<dbReference type="Proteomes" id="UP000694427">
    <property type="component" value="Unplaced"/>
</dbReference>
<evidence type="ECO:0000256" key="1">
    <source>
        <dbReference type="ARBA" id="ARBA00022679"/>
    </source>
</evidence>
<reference evidence="5" key="1">
    <citation type="submission" date="2025-08" db="UniProtKB">
        <authorList>
            <consortium name="Ensembl"/>
        </authorList>
    </citation>
    <scope>IDENTIFICATION</scope>
</reference>
<evidence type="ECO:0000259" key="4">
    <source>
        <dbReference type="Pfam" id="PF07959"/>
    </source>
</evidence>
<evidence type="ECO:0000256" key="3">
    <source>
        <dbReference type="SAM" id="Phobius"/>
    </source>
</evidence>
<proteinExistence type="predicted"/>
<dbReference type="GO" id="GO:0042350">
    <property type="term" value="P:GDP-L-fucose biosynthetic process"/>
    <property type="evidence" value="ECO:0007669"/>
    <property type="project" value="UniProtKB-ARBA"/>
</dbReference>
<feature type="domain" description="GDP-fucose pyrophosphorylase" evidence="4">
    <location>
        <begin position="76"/>
        <end position="199"/>
    </location>
</feature>
<dbReference type="PANTHER" id="PTHR15045">
    <property type="entry name" value="FUCOSE-1-PHOSPHATE GUANYLYLTRANSFERASE"/>
    <property type="match status" value="1"/>
</dbReference>
<dbReference type="Pfam" id="PF07959">
    <property type="entry name" value="Fucose_pyrophosphorylase"/>
    <property type="match status" value="1"/>
</dbReference>